<dbReference type="Pfam" id="PF01827">
    <property type="entry name" value="FTH"/>
    <property type="match status" value="1"/>
</dbReference>
<dbReference type="InParanoid" id="G0N8A0"/>
<dbReference type="HOGENOM" id="CLU_462500_0_0_1"/>
<dbReference type="Proteomes" id="UP000008068">
    <property type="component" value="Unassembled WGS sequence"/>
</dbReference>
<evidence type="ECO:0008006" key="5">
    <source>
        <dbReference type="Google" id="ProtNLM"/>
    </source>
</evidence>
<evidence type="ECO:0000313" key="3">
    <source>
        <dbReference type="EMBL" id="EGT55083.1"/>
    </source>
</evidence>
<name>G0N8A0_CAEBE</name>
<dbReference type="InterPro" id="IPR002900">
    <property type="entry name" value="DUF38/FTH_CAE_spp"/>
</dbReference>
<reference evidence="4" key="1">
    <citation type="submission" date="2011-07" db="EMBL/GenBank/DDBJ databases">
        <authorList>
            <consortium name="Caenorhabditis brenneri Sequencing and Analysis Consortium"/>
            <person name="Wilson R.K."/>
        </authorList>
    </citation>
    <scope>NUCLEOTIDE SEQUENCE [LARGE SCALE GENOMIC DNA]</scope>
    <source>
        <strain evidence="4">PB2801</strain>
    </source>
</reference>
<dbReference type="Pfam" id="PF17906">
    <property type="entry name" value="HTH_48"/>
    <property type="match status" value="1"/>
</dbReference>
<dbReference type="AlphaFoldDB" id="G0N8A0"/>
<feature type="domain" description="Mos1 transposase HTH" evidence="2">
    <location>
        <begin position="137"/>
        <end position="186"/>
    </location>
</feature>
<sequence>MPTATTLDKETHRGHLYCLRKQGLTPRAAHTQLRYYTEDEVFTLEEVEQLFADINIKKYRLNTHKYLLLAEDGVFNDTAVIEFLTHRYAHTFYGGLYTDLLKVTGKELFSKKFVSKWNSQIFKKDHLALEIQRDFNKNSLRGFLVCLFTQNNTATQAHEKLLVVTGREVFSLAEVEKFFEQIRRGDYLVQEHEDRLWRAVPQYNFMKNLVEHADLNLRKALYQTCRQVKELIDNTDCRINSVHVNFIDDTITIFSDPKIPQETYQSFQELGCAVHSNGKVWYKKSADPEHHQILAKKKLDILTQIPNVTVANFKLNADLSQSNVQNLSKYYIFLRTIRIENLYLKIDNFAGISAYLGHFVPETLRKLVIFAGNHRFSLRVMAQTRPTEWERWTRAEVLITNQRFEDIENGTLLSHFKFALFELHYVITVDQVLAIRDNLLFHPELREFKITCQMLPDHHDEINTRLGTYNARGTRVGRWAQFPYPAPNKDKFLQLCVLEGVVWFRGPGFVPGECERAEEELRDTEHLNEGVFKEFEYLRNGHL</sequence>
<accession>G0N8A0</accession>
<dbReference type="OMA" id="KEMRINC"/>
<evidence type="ECO:0000259" key="2">
    <source>
        <dbReference type="Pfam" id="PF17906"/>
    </source>
</evidence>
<dbReference type="eggNOG" id="ENOG502TJFG">
    <property type="taxonomic scope" value="Eukaryota"/>
</dbReference>
<proteinExistence type="predicted"/>
<dbReference type="EMBL" id="GL379849">
    <property type="protein sequence ID" value="EGT55083.1"/>
    <property type="molecule type" value="Genomic_DNA"/>
</dbReference>
<keyword evidence="4" id="KW-1185">Reference proteome</keyword>
<evidence type="ECO:0000313" key="4">
    <source>
        <dbReference type="Proteomes" id="UP000008068"/>
    </source>
</evidence>
<protein>
    <recommendedName>
        <fullName evidence="5">DUF38 domain-containing protein</fullName>
    </recommendedName>
</protein>
<organism evidence="4">
    <name type="scientific">Caenorhabditis brenneri</name>
    <name type="common">Nematode worm</name>
    <dbReference type="NCBI Taxonomy" id="135651"/>
    <lineage>
        <taxon>Eukaryota</taxon>
        <taxon>Metazoa</taxon>
        <taxon>Ecdysozoa</taxon>
        <taxon>Nematoda</taxon>
        <taxon>Chromadorea</taxon>
        <taxon>Rhabditida</taxon>
        <taxon>Rhabditina</taxon>
        <taxon>Rhabditomorpha</taxon>
        <taxon>Rhabditoidea</taxon>
        <taxon>Rhabditidae</taxon>
        <taxon>Peloderinae</taxon>
        <taxon>Caenorhabditis</taxon>
    </lineage>
</organism>
<gene>
    <name evidence="3" type="ORF">CAEBREN_02188</name>
</gene>
<feature type="domain" description="DUF38" evidence="1">
    <location>
        <begin position="336"/>
        <end position="453"/>
    </location>
</feature>
<evidence type="ECO:0000259" key="1">
    <source>
        <dbReference type="Pfam" id="PF01827"/>
    </source>
</evidence>
<dbReference type="OrthoDB" id="10613309at2759"/>
<dbReference type="InterPro" id="IPR041426">
    <property type="entry name" value="Mos1_HTH"/>
</dbReference>